<evidence type="ECO:0000313" key="2">
    <source>
        <dbReference type="EMBL" id="TWB84617.1"/>
    </source>
</evidence>
<dbReference type="Proteomes" id="UP000315914">
    <property type="component" value="Unassembled WGS sequence"/>
</dbReference>
<dbReference type="AlphaFoldDB" id="A0A560KN62"/>
<dbReference type="STRING" id="1399419.A5906_13010"/>
<evidence type="ECO:0000256" key="1">
    <source>
        <dbReference type="SAM" id="SignalP"/>
    </source>
</evidence>
<feature type="signal peptide" evidence="1">
    <location>
        <begin position="1"/>
        <end position="21"/>
    </location>
</feature>
<comment type="caution">
    <text evidence="2">The sequence shown here is derived from an EMBL/GenBank/DDBJ whole genome shotgun (WGS) entry which is preliminary data.</text>
</comment>
<keyword evidence="1" id="KW-0732">Signal</keyword>
<evidence type="ECO:0000313" key="3">
    <source>
        <dbReference type="Proteomes" id="UP000315914"/>
    </source>
</evidence>
<evidence type="ECO:0008006" key="4">
    <source>
        <dbReference type="Google" id="ProtNLM"/>
    </source>
</evidence>
<reference evidence="2 3" key="1">
    <citation type="submission" date="2019-06" db="EMBL/GenBank/DDBJ databases">
        <title>Genomic Encyclopedia of Type Strains, Phase IV (KMG-V): Genome sequencing to study the core and pangenomes of soil and plant-associated prokaryotes.</title>
        <authorList>
            <person name="Whitman W."/>
        </authorList>
    </citation>
    <scope>NUCLEOTIDE SEQUENCE [LARGE SCALE GENOMIC DNA]</scope>
    <source>
        <strain evidence="2 3">BR 10556</strain>
    </source>
</reference>
<feature type="chain" id="PRO_5022918942" description="Type VI secretion system (T6SS) VasI/EvfG family protein" evidence="1">
    <location>
        <begin position="22"/>
        <end position="206"/>
    </location>
</feature>
<dbReference type="EMBL" id="VITW01000001">
    <property type="protein sequence ID" value="TWB84617.1"/>
    <property type="molecule type" value="Genomic_DNA"/>
</dbReference>
<accession>A0A560KN62</accession>
<name>A0A560KN62_9BRAD</name>
<protein>
    <recommendedName>
        <fullName evidence="4">Type VI secretion system (T6SS) VasI/EvfG family protein</fullName>
    </recommendedName>
</protein>
<proteinExistence type="predicted"/>
<organism evidence="2 3">
    <name type="scientific">Bradyrhizobium sacchari</name>
    <dbReference type="NCBI Taxonomy" id="1399419"/>
    <lineage>
        <taxon>Bacteria</taxon>
        <taxon>Pseudomonadati</taxon>
        <taxon>Pseudomonadota</taxon>
        <taxon>Alphaproteobacteria</taxon>
        <taxon>Hyphomicrobiales</taxon>
        <taxon>Nitrobacteraceae</taxon>
        <taxon>Bradyrhizobium</taxon>
    </lineage>
</organism>
<sequence length="206" mass="21596">MNRAAPLLLLALAATGGVASAQDSMRQLHSCLQRQHAERLECLDKLTRTVAPQHRQSPEDGWVVSQTTSPIDYSPIATATTSSRSGAGESAMQLSIRCRSGRTELVLTGPGISRGGGDDAIFYRINDNPTMQIGAAVPAFGPGVAFTGDVVRLVQSLPDSGDLIVLFSRRGGAANDGSFSLAGLDEARAKIAAACKWPRALATPSH</sequence>
<keyword evidence="3" id="KW-1185">Reference proteome</keyword>
<gene>
    <name evidence="2" type="ORF">FBZ95_1011062</name>
</gene>